<evidence type="ECO:0000256" key="5">
    <source>
        <dbReference type="ARBA" id="ARBA00023242"/>
    </source>
</evidence>
<comment type="similarity">
    <text evidence="7">Belongs to the Mediator complex subunit 21 family.</text>
</comment>
<dbReference type="Pfam" id="PF11221">
    <property type="entry name" value="Med21"/>
    <property type="match status" value="1"/>
</dbReference>
<gene>
    <name evidence="9" type="primary">LOC103669343</name>
</gene>
<sequence length="144" mass="15903">MADGLTQLQDVMHWLADRFCNAIGGLEHCSPPASFTNIQTAINKDQPANPNKEYVQFFAAVIARTAKDTDVLIDSFPSEESTVALQPARLYKLEEENHEAATCLEDVVYGGDMLLEKIQNALADNTQSQLKTRSGTIIQFLLDS</sequence>
<dbReference type="InterPro" id="IPR021384">
    <property type="entry name" value="Mediator_Med21"/>
</dbReference>
<evidence type="ECO:0000313" key="9">
    <source>
        <dbReference type="RefSeq" id="XP_040482619.1"/>
    </source>
</evidence>
<organism evidence="8 9">
    <name type="scientific">Ursus maritimus</name>
    <name type="common">Polar bear</name>
    <name type="synonym">Thalarctos maritimus</name>
    <dbReference type="NCBI Taxonomy" id="29073"/>
    <lineage>
        <taxon>Eukaryota</taxon>
        <taxon>Metazoa</taxon>
        <taxon>Chordata</taxon>
        <taxon>Craniata</taxon>
        <taxon>Vertebrata</taxon>
        <taxon>Euteleostomi</taxon>
        <taxon>Mammalia</taxon>
        <taxon>Eutheria</taxon>
        <taxon>Laurasiatheria</taxon>
        <taxon>Carnivora</taxon>
        <taxon>Caniformia</taxon>
        <taxon>Ursidae</taxon>
        <taxon>Ursus</taxon>
    </lineage>
</organism>
<dbReference type="Proteomes" id="UP000261680">
    <property type="component" value="Unplaced"/>
</dbReference>
<dbReference type="AlphaFoldDB" id="A0A8M1FQA4"/>
<keyword evidence="3 7" id="KW-0010">Activator</keyword>
<dbReference type="GO" id="GO:0016592">
    <property type="term" value="C:mediator complex"/>
    <property type="evidence" value="ECO:0007669"/>
    <property type="project" value="UniProtKB-UniRule"/>
</dbReference>
<dbReference type="Gene3D" id="6.10.280.10">
    <property type="entry name" value="Mediator complex, subunit Med21"/>
    <property type="match status" value="1"/>
</dbReference>
<keyword evidence="5 7" id="KW-0539">Nucleus</keyword>
<evidence type="ECO:0000256" key="6">
    <source>
        <dbReference type="ARBA" id="ARBA00025687"/>
    </source>
</evidence>
<dbReference type="PANTHER" id="PTHR13381">
    <property type="entry name" value="RNA POLYMERASE II HOLOENZYME COMPONENT SRB7"/>
    <property type="match status" value="1"/>
</dbReference>
<dbReference type="GO" id="GO:0006357">
    <property type="term" value="P:regulation of transcription by RNA polymerase II"/>
    <property type="evidence" value="ECO:0007669"/>
    <property type="project" value="TreeGrafter"/>
</dbReference>
<proteinExistence type="inferred from homology"/>
<evidence type="ECO:0000256" key="4">
    <source>
        <dbReference type="ARBA" id="ARBA00023163"/>
    </source>
</evidence>
<comment type="subcellular location">
    <subcellularLocation>
        <location evidence="1 7">Nucleus</location>
    </subcellularLocation>
</comment>
<evidence type="ECO:0000313" key="8">
    <source>
        <dbReference type="Proteomes" id="UP000261680"/>
    </source>
</evidence>
<name>A0A8M1FQA4_URSMA</name>
<dbReference type="KEGG" id="umr:103669343"/>
<dbReference type="PANTHER" id="PTHR13381:SF0">
    <property type="entry name" value="MEDIATOR OF RNA POLYMERASE II TRANSCRIPTION SUBUNIT 21"/>
    <property type="match status" value="1"/>
</dbReference>
<dbReference type="SUPFAM" id="SSF140718">
    <property type="entry name" value="Mediator hinge subcomplex-like"/>
    <property type="match status" value="1"/>
</dbReference>
<dbReference type="GO" id="GO:0003712">
    <property type="term" value="F:transcription coregulator activity"/>
    <property type="evidence" value="ECO:0007669"/>
    <property type="project" value="TreeGrafter"/>
</dbReference>
<evidence type="ECO:0000256" key="3">
    <source>
        <dbReference type="ARBA" id="ARBA00023159"/>
    </source>
</evidence>
<dbReference type="RefSeq" id="XP_040482619.1">
    <property type="nucleotide sequence ID" value="XM_040626685.1"/>
</dbReference>
<keyword evidence="2 7" id="KW-0805">Transcription regulation</keyword>
<reference evidence="9" key="1">
    <citation type="submission" date="2025-08" db="UniProtKB">
        <authorList>
            <consortium name="RefSeq"/>
        </authorList>
    </citation>
    <scope>IDENTIFICATION</scope>
    <source>
        <tissue evidence="9">Whole blood</tissue>
    </source>
</reference>
<comment type="function">
    <text evidence="6 7">Component of the Mediator complex, a coactivator involved in the regulated transcription of nearly all RNA polymerase II-dependent genes. Mediator functions as a bridge to convey information from gene-specific regulatory proteins to the basal RNA polymerase II transcription machinery. Mediator is recruited to promoters by direct interactions with regulatory proteins and serves as a scaffold for the assembly of a functional preinitiation complex with RNA polymerase II and the general transcription factors.</text>
</comment>
<evidence type="ECO:0000256" key="1">
    <source>
        <dbReference type="ARBA" id="ARBA00004123"/>
    </source>
</evidence>
<evidence type="ECO:0000256" key="2">
    <source>
        <dbReference type="ARBA" id="ARBA00023015"/>
    </source>
</evidence>
<accession>A0A8M1FQA4</accession>
<dbReference type="InterPro" id="IPR037212">
    <property type="entry name" value="Med7/Med21-like"/>
</dbReference>
<dbReference type="OrthoDB" id="526653at2759"/>
<evidence type="ECO:0000256" key="7">
    <source>
        <dbReference type="RuleBase" id="RU366036"/>
    </source>
</evidence>
<dbReference type="GeneID" id="103669343"/>
<protein>
    <recommendedName>
        <fullName evidence="7">Mediator of RNA polymerase II transcription subunit 21</fullName>
    </recommendedName>
</protein>
<keyword evidence="8" id="KW-1185">Reference proteome</keyword>
<keyword evidence="4 7" id="KW-0804">Transcription</keyword>
<comment type="subunit">
    <text evidence="7">Component of the Mediator complex.</text>
</comment>